<dbReference type="Gene3D" id="2.30.130.10">
    <property type="entry name" value="PUA domain"/>
    <property type="match status" value="1"/>
</dbReference>
<evidence type="ECO:0000313" key="9">
    <source>
        <dbReference type="Proteomes" id="UP000198636"/>
    </source>
</evidence>
<feature type="active site" description="Nucleophile" evidence="5">
    <location>
        <position position="38"/>
    </location>
</feature>
<proteinExistence type="inferred from homology"/>
<name>A0A1G5DC58_9FIRM</name>
<protein>
    <recommendedName>
        <fullName evidence="5">tRNA pseudouridine synthase B</fullName>
        <ecNumber evidence="5">5.4.99.25</ecNumber>
    </recommendedName>
    <alternativeName>
        <fullName evidence="5">tRNA pseudouridine(55) synthase</fullName>
        <shortName evidence="5">Psi55 synthase</shortName>
    </alternativeName>
    <alternativeName>
        <fullName evidence="5">tRNA pseudouridylate synthase</fullName>
    </alternativeName>
    <alternativeName>
        <fullName evidence="5">tRNA-uridine isomerase</fullName>
    </alternativeName>
</protein>
<dbReference type="HAMAP" id="MF_01080">
    <property type="entry name" value="TruB_bact"/>
    <property type="match status" value="1"/>
</dbReference>
<comment type="similarity">
    <text evidence="2 5">Belongs to the pseudouridine synthase TruB family. Type 1 subfamily.</text>
</comment>
<sequence length="295" mass="32889">MNGILNLLKPPGMTSHDMVSQVRRITKIKKVGHTGTLDPNAAGVLPICIGQATKISQFLLDSKKKYRAELTLGIKTDTQDGYGKIMEEKEVNSTSNDIIDTVKSFIGEYHQIPPMYSAVRQQGKKLYELARAGIEVERKPRLVKIEDIDILHMDGKKLILDVICSKGTYIRTLCHDIGDALGCGGMMSFLLRTATGPFHLSSTISLEELADIDNINEVLFPVDFPLSNMPKVTIKDEMEKAALNGNKIDWHGISTTDNIIGKEMVRVYLKDSFIGLATVEETSDVKYIRFNRLFV</sequence>
<gene>
    <name evidence="5" type="primary">truB</name>
    <name evidence="8" type="ORF">SAMN03080606_00865</name>
</gene>
<dbReference type="PANTHER" id="PTHR13767">
    <property type="entry name" value="TRNA-PSEUDOURIDINE SYNTHASE"/>
    <property type="match status" value="1"/>
</dbReference>
<evidence type="ECO:0000256" key="3">
    <source>
        <dbReference type="ARBA" id="ARBA00022694"/>
    </source>
</evidence>
<dbReference type="RefSeq" id="WP_091540369.1">
    <property type="nucleotide sequence ID" value="NZ_FMUS01000004.1"/>
</dbReference>
<evidence type="ECO:0000259" key="7">
    <source>
        <dbReference type="Pfam" id="PF16198"/>
    </source>
</evidence>
<dbReference type="InterPro" id="IPR032819">
    <property type="entry name" value="TruB_C"/>
</dbReference>
<dbReference type="FunFam" id="3.30.2350.10:FF:000011">
    <property type="entry name" value="tRNA pseudouridine synthase B"/>
    <property type="match status" value="1"/>
</dbReference>
<dbReference type="AlphaFoldDB" id="A0A1G5DC58"/>
<dbReference type="PANTHER" id="PTHR13767:SF2">
    <property type="entry name" value="PSEUDOURIDYLATE SYNTHASE TRUB1"/>
    <property type="match status" value="1"/>
</dbReference>
<organism evidence="8 9">
    <name type="scientific">Alkaliphilus peptidifermentans DSM 18978</name>
    <dbReference type="NCBI Taxonomy" id="1120976"/>
    <lineage>
        <taxon>Bacteria</taxon>
        <taxon>Bacillati</taxon>
        <taxon>Bacillota</taxon>
        <taxon>Clostridia</taxon>
        <taxon>Peptostreptococcales</taxon>
        <taxon>Natronincolaceae</taxon>
        <taxon>Alkaliphilus</taxon>
    </lineage>
</organism>
<dbReference type="CDD" id="cd02573">
    <property type="entry name" value="PseudoU_synth_EcTruB"/>
    <property type="match status" value="1"/>
</dbReference>
<evidence type="ECO:0000256" key="4">
    <source>
        <dbReference type="ARBA" id="ARBA00023235"/>
    </source>
</evidence>
<comment type="function">
    <text evidence="5">Responsible for synthesis of pseudouridine from uracil-55 in the psi GC loop of transfer RNAs.</text>
</comment>
<dbReference type="InterPro" id="IPR020103">
    <property type="entry name" value="PsdUridine_synth_cat_dom_sf"/>
</dbReference>
<dbReference type="SUPFAM" id="SSF55120">
    <property type="entry name" value="Pseudouridine synthase"/>
    <property type="match status" value="1"/>
</dbReference>
<feature type="domain" description="tRNA pseudouridylate synthase B C-terminal" evidence="7">
    <location>
        <begin position="171"/>
        <end position="224"/>
    </location>
</feature>
<dbReference type="Gene3D" id="3.30.2350.10">
    <property type="entry name" value="Pseudouridine synthase"/>
    <property type="match status" value="1"/>
</dbReference>
<dbReference type="InterPro" id="IPR002501">
    <property type="entry name" value="PsdUridine_synth_N"/>
</dbReference>
<dbReference type="STRING" id="1120976.SAMN03080606_00865"/>
<keyword evidence="3 5" id="KW-0819">tRNA processing</keyword>
<evidence type="ECO:0000313" key="8">
    <source>
        <dbReference type="EMBL" id="SCY12302.1"/>
    </source>
</evidence>
<dbReference type="InterPro" id="IPR014780">
    <property type="entry name" value="tRNA_psdUridine_synth_TruB"/>
</dbReference>
<dbReference type="GO" id="GO:0031119">
    <property type="term" value="P:tRNA pseudouridine synthesis"/>
    <property type="evidence" value="ECO:0007669"/>
    <property type="project" value="UniProtKB-UniRule"/>
</dbReference>
<dbReference type="GO" id="GO:0003723">
    <property type="term" value="F:RNA binding"/>
    <property type="evidence" value="ECO:0007669"/>
    <property type="project" value="InterPro"/>
</dbReference>
<evidence type="ECO:0000256" key="2">
    <source>
        <dbReference type="ARBA" id="ARBA00005642"/>
    </source>
</evidence>
<dbReference type="OrthoDB" id="9802309at2"/>
<dbReference type="Pfam" id="PF16198">
    <property type="entry name" value="TruB_C_2"/>
    <property type="match status" value="1"/>
</dbReference>
<evidence type="ECO:0000256" key="5">
    <source>
        <dbReference type="HAMAP-Rule" id="MF_01080"/>
    </source>
</evidence>
<comment type="catalytic activity">
    <reaction evidence="1 5">
        <text>uridine(55) in tRNA = pseudouridine(55) in tRNA</text>
        <dbReference type="Rhea" id="RHEA:42532"/>
        <dbReference type="Rhea" id="RHEA-COMP:10101"/>
        <dbReference type="Rhea" id="RHEA-COMP:10102"/>
        <dbReference type="ChEBI" id="CHEBI:65314"/>
        <dbReference type="ChEBI" id="CHEBI:65315"/>
        <dbReference type="EC" id="5.4.99.25"/>
    </reaction>
</comment>
<reference evidence="8 9" key="1">
    <citation type="submission" date="2016-10" db="EMBL/GenBank/DDBJ databases">
        <authorList>
            <person name="de Groot N.N."/>
        </authorList>
    </citation>
    <scope>NUCLEOTIDE SEQUENCE [LARGE SCALE GENOMIC DNA]</scope>
    <source>
        <strain evidence="8 9">DSM 18978</strain>
    </source>
</reference>
<accession>A0A1G5DC58</accession>
<evidence type="ECO:0000259" key="6">
    <source>
        <dbReference type="Pfam" id="PF01509"/>
    </source>
</evidence>
<keyword evidence="4 5" id="KW-0413">Isomerase</keyword>
<dbReference type="EC" id="5.4.99.25" evidence="5"/>
<keyword evidence="9" id="KW-1185">Reference proteome</keyword>
<dbReference type="NCBIfam" id="TIGR00431">
    <property type="entry name" value="TruB"/>
    <property type="match status" value="1"/>
</dbReference>
<dbReference type="InterPro" id="IPR036974">
    <property type="entry name" value="PUA_sf"/>
</dbReference>
<dbReference type="GO" id="GO:0160148">
    <property type="term" value="F:tRNA pseudouridine(55) synthase activity"/>
    <property type="evidence" value="ECO:0007669"/>
    <property type="project" value="UniProtKB-EC"/>
</dbReference>
<dbReference type="GO" id="GO:1990481">
    <property type="term" value="P:mRNA pseudouridine synthesis"/>
    <property type="evidence" value="ECO:0007669"/>
    <property type="project" value="TreeGrafter"/>
</dbReference>
<dbReference type="Proteomes" id="UP000198636">
    <property type="component" value="Unassembled WGS sequence"/>
</dbReference>
<dbReference type="EMBL" id="FMUS01000004">
    <property type="protein sequence ID" value="SCY12302.1"/>
    <property type="molecule type" value="Genomic_DNA"/>
</dbReference>
<feature type="domain" description="Pseudouridine synthase II N-terminal" evidence="6">
    <location>
        <begin position="23"/>
        <end position="170"/>
    </location>
</feature>
<evidence type="ECO:0000256" key="1">
    <source>
        <dbReference type="ARBA" id="ARBA00000385"/>
    </source>
</evidence>
<dbReference type="Pfam" id="PF01509">
    <property type="entry name" value="TruB_N"/>
    <property type="match status" value="1"/>
</dbReference>